<reference evidence="1 2" key="1">
    <citation type="submission" date="2015-01" db="EMBL/GenBank/DDBJ databases">
        <title>Genome Sequencing of Rickettsiales.</title>
        <authorList>
            <person name="Daugherty S.C."/>
            <person name="Su Q."/>
            <person name="Abolude K."/>
            <person name="Beier-Sexton M."/>
            <person name="Carlyon J.A."/>
            <person name="Carter R."/>
            <person name="Day N.P."/>
            <person name="Dumler S.J."/>
            <person name="Dyachenko V."/>
            <person name="Godinez A."/>
            <person name="Kurtti T.J."/>
            <person name="Lichay M."/>
            <person name="Mullins K.E."/>
            <person name="Ott S."/>
            <person name="Pappas-Brown V."/>
            <person name="Paris D.H."/>
            <person name="Patel P."/>
            <person name="Richards A.L."/>
            <person name="Sadzewicz L."/>
            <person name="Sears K."/>
            <person name="Seidman D."/>
            <person name="Sengamalay N."/>
            <person name="Stenos J."/>
            <person name="Tallon L.J."/>
            <person name="Vincent G."/>
            <person name="Fraser C.M."/>
            <person name="Munderloh U."/>
            <person name="Dunning-Hotopp J.C."/>
        </authorList>
    </citation>
    <scope>NUCLEOTIDE SEQUENCE [LARGE SCALE GENOMIC DNA]</scope>
    <source>
        <strain evidence="1 2">CRT53-1</strain>
    </source>
</reference>
<dbReference type="SUPFAM" id="SSF52833">
    <property type="entry name" value="Thioredoxin-like"/>
    <property type="match status" value="1"/>
</dbReference>
<protein>
    <submittedName>
        <fullName evidence="1">AhpC/TSA family protein</fullName>
    </submittedName>
</protein>
<gene>
    <name evidence="1" type="ORF">APHCRT_1464</name>
</gene>
<organism evidence="1 2">
    <name type="scientific">Anaplasma phagocytophilum str. CRT53-1</name>
    <dbReference type="NCBI Taxonomy" id="1359157"/>
    <lineage>
        <taxon>Bacteria</taxon>
        <taxon>Pseudomonadati</taxon>
        <taxon>Pseudomonadota</taxon>
        <taxon>Alphaproteobacteria</taxon>
        <taxon>Rickettsiales</taxon>
        <taxon>Anaplasmataceae</taxon>
        <taxon>Anaplasma</taxon>
        <taxon>phagocytophilum group</taxon>
    </lineage>
</organism>
<dbReference type="EMBL" id="LAOD01000033">
    <property type="protein sequence ID" value="KJV80757.1"/>
    <property type="molecule type" value="Genomic_DNA"/>
</dbReference>
<dbReference type="InterPro" id="IPR036249">
    <property type="entry name" value="Thioredoxin-like_sf"/>
</dbReference>
<dbReference type="AlphaFoldDB" id="A0A0F3PLA2"/>
<comment type="caution">
    <text evidence="1">The sequence shown here is derived from an EMBL/GenBank/DDBJ whole genome shotgun (WGS) entry which is preliminary data.</text>
</comment>
<sequence>MVPKILYNKYFIAVFCVIALASFALIGSIDNAEYELEKAEIHIKEINSDEALYKLVSDIGSGPTLLVLYTSWCSNCIEKMPDIIEALSRYRDVKPMIISLDTSRSKLAAFLRDQKIINFEPYNVSSEYHGKLAYALSGKGVYFSGKIPFIAIIGDNTAPITNVYNKRALFAAIASISKANNE</sequence>
<accession>A0A0F3PLA2</accession>
<proteinExistence type="predicted"/>
<dbReference type="PATRIC" id="fig|1359157.3.peg.1348"/>
<name>A0A0F3PLA2_ANAPH</name>
<evidence type="ECO:0000313" key="2">
    <source>
        <dbReference type="Proteomes" id="UP000033722"/>
    </source>
</evidence>
<evidence type="ECO:0000313" key="1">
    <source>
        <dbReference type="EMBL" id="KJV80757.1"/>
    </source>
</evidence>
<dbReference type="RefSeq" id="WP_021800007.1">
    <property type="nucleotide sequence ID" value="NZ_LAOD01000033.1"/>
</dbReference>
<dbReference type="Gene3D" id="3.40.30.10">
    <property type="entry name" value="Glutaredoxin"/>
    <property type="match status" value="1"/>
</dbReference>
<dbReference type="Proteomes" id="UP000033722">
    <property type="component" value="Unassembled WGS sequence"/>
</dbReference>